<accession>A0ABP6LQE8</accession>
<keyword evidence="3" id="KW-1185">Reference proteome</keyword>
<dbReference type="SUPFAM" id="SSF52833">
    <property type="entry name" value="Thioredoxin-like"/>
    <property type="match status" value="1"/>
</dbReference>
<dbReference type="CDD" id="cd02972">
    <property type="entry name" value="DsbA_family"/>
    <property type="match status" value="1"/>
</dbReference>
<comment type="caution">
    <text evidence="2">The sequence shown here is derived from an EMBL/GenBank/DDBJ whole genome shotgun (WGS) entry which is preliminary data.</text>
</comment>
<dbReference type="EMBL" id="BAAAUF010000042">
    <property type="protein sequence ID" value="GAA3055766.1"/>
    <property type="molecule type" value="Genomic_DNA"/>
</dbReference>
<gene>
    <name evidence="2" type="ORF">GCM10010448_44000</name>
</gene>
<feature type="domain" description="DSBA-like thioredoxin" evidence="1">
    <location>
        <begin position="3"/>
        <end position="69"/>
    </location>
</feature>
<reference evidence="3" key="1">
    <citation type="journal article" date="2019" name="Int. J. Syst. Evol. Microbiol.">
        <title>The Global Catalogue of Microorganisms (GCM) 10K type strain sequencing project: providing services to taxonomists for standard genome sequencing and annotation.</title>
        <authorList>
            <consortium name="The Broad Institute Genomics Platform"/>
            <consortium name="The Broad Institute Genome Sequencing Center for Infectious Disease"/>
            <person name="Wu L."/>
            <person name="Ma J."/>
        </authorList>
    </citation>
    <scope>NUCLEOTIDE SEQUENCE [LARGE SCALE GENOMIC DNA]</scope>
    <source>
        <strain evidence="3">JCM 9091</strain>
    </source>
</reference>
<dbReference type="Pfam" id="PF01323">
    <property type="entry name" value="DSBA"/>
    <property type="match status" value="1"/>
</dbReference>
<evidence type="ECO:0000259" key="1">
    <source>
        <dbReference type="Pfam" id="PF01323"/>
    </source>
</evidence>
<dbReference type="InterPro" id="IPR001853">
    <property type="entry name" value="DSBA-like_thioredoxin_dom"/>
</dbReference>
<dbReference type="InterPro" id="IPR036249">
    <property type="entry name" value="Thioredoxin-like_sf"/>
</dbReference>
<proteinExistence type="predicted"/>
<protein>
    <recommendedName>
        <fullName evidence="1">DSBA-like thioredoxin domain-containing protein</fullName>
    </recommendedName>
</protein>
<name>A0ABP6LQE8_9ACTN</name>
<dbReference type="Proteomes" id="UP001501532">
    <property type="component" value="Unassembled WGS sequence"/>
</dbReference>
<evidence type="ECO:0000313" key="3">
    <source>
        <dbReference type="Proteomes" id="UP001501532"/>
    </source>
</evidence>
<evidence type="ECO:0000313" key="2">
    <source>
        <dbReference type="EMBL" id="GAA3055766.1"/>
    </source>
</evidence>
<organism evidence="2 3">
    <name type="scientific">Streptomyces glomeratus</name>
    <dbReference type="NCBI Taxonomy" id="284452"/>
    <lineage>
        <taxon>Bacteria</taxon>
        <taxon>Bacillati</taxon>
        <taxon>Actinomycetota</taxon>
        <taxon>Actinomycetes</taxon>
        <taxon>Kitasatosporales</taxon>
        <taxon>Streptomycetaceae</taxon>
        <taxon>Streptomyces</taxon>
    </lineage>
</organism>
<sequence>MSDLLGYAADLGLDVRRFHRDLRRRTHSDRVERDIISADRNGVSGTPTFFFNGQRHHGAHDLDALVHALDAALAGSEHSRLLPVPKEQFCVLRLVARRYRARGPRRLLRPHGLERTAAAVGTSPAPGHLRPVGHARPGRRSEVIHVWRETDSSTSAV</sequence>
<dbReference type="Gene3D" id="3.40.30.10">
    <property type="entry name" value="Glutaredoxin"/>
    <property type="match status" value="1"/>
</dbReference>